<evidence type="ECO:0000313" key="2">
    <source>
        <dbReference type="Proteomes" id="UP000481043"/>
    </source>
</evidence>
<proteinExistence type="predicted"/>
<accession>A0A6M0QC52</accession>
<dbReference type="RefSeq" id="WP_163180561.1">
    <property type="nucleotide sequence ID" value="NZ_JAAIWM010000005.1"/>
</dbReference>
<keyword evidence="2" id="KW-1185">Reference proteome</keyword>
<dbReference type="Proteomes" id="UP000481043">
    <property type="component" value="Unassembled WGS sequence"/>
</dbReference>
<dbReference type="EMBL" id="JAAIWM010000005">
    <property type="protein sequence ID" value="NEY73100.1"/>
    <property type="molecule type" value="Genomic_DNA"/>
</dbReference>
<comment type="caution">
    <text evidence="1">The sequence shown here is derived from an EMBL/GenBank/DDBJ whole genome shotgun (WGS) entry which is preliminary data.</text>
</comment>
<dbReference type="AlphaFoldDB" id="A0A6M0QC52"/>
<protein>
    <submittedName>
        <fullName evidence="1">Iron-containing alcohol dehydrogenase</fullName>
    </submittedName>
</protein>
<organism evidence="1 2">
    <name type="scientific">Bacillus mesophilus</name>
    <dbReference type="NCBI Taxonomy" id="1808955"/>
    <lineage>
        <taxon>Bacteria</taxon>
        <taxon>Bacillati</taxon>
        <taxon>Bacillota</taxon>
        <taxon>Bacilli</taxon>
        <taxon>Bacillales</taxon>
        <taxon>Bacillaceae</taxon>
        <taxon>Bacillus</taxon>
    </lineage>
</organism>
<name>A0A6M0QC52_9BACI</name>
<reference evidence="1 2" key="1">
    <citation type="submission" date="2020-02" db="EMBL/GenBank/DDBJ databases">
        <title>Bacillus aquiflavi sp. nov., isolated from yellow water of strong flavor Chinese baijiu in Yibin region of China.</title>
        <authorList>
            <person name="Xie J."/>
        </authorList>
    </citation>
    <scope>NUCLEOTIDE SEQUENCE [LARGE SCALE GENOMIC DNA]</scope>
    <source>
        <strain evidence="1 2">SA4</strain>
    </source>
</reference>
<evidence type="ECO:0000313" key="1">
    <source>
        <dbReference type="EMBL" id="NEY73100.1"/>
    </source>
</evidence>
<gene>
    <name evidence="1" type="ORF">G4D63_15290</name>
</gene>
<sequence length="99" mass="11514">MEEKVIDMEYLTKYVSRELGISIDIINQIFDSEFDYYSALGLVEDESSSSDELGETNVVYMDELIDFINNRTNIPKTIIESVLDEEDKYMKRLDLIEGL</sequence>